<keyword evidence="2" id="KW-1185">Reference proteome</keyword>
<dbReference type="AlphaFoldDB" id="A0A195FVZ4"/>
<evidence type="ECO:0000313" key="2">
    <source>
        <dbReference type="Proteomes" id="UP000078541"/>
    </source>
</evidence>
<organism evidence="1 2">
    <name type="scientific">Trachymyrmex septentrionalis</name>
    <dbReference type="NCBI Taxonomy" id="34720"/>
    <lineage>
        <taxon>Eukaryota</taxon>
        <taxon>Metazoa</taxon>
        <taxon>Ecdysozoa</taxon>
        <taxon>Arthropoda</taxon>
        <taxon>Hexapoda</taxon>
        <taxon>Insecta</taxon>
        <taxon>Pterygota</taxon>
        <taxon>Neoptera</taxon>
        <taxon>Endopterygota</taxon>
        <taxon>Hymenoptera</taxon>
        <taxon>Apocrita</taxon>
        <taxon>Aculeata</taxon>
        <taxon>Formicoidea</taxon>
        <taxon>Formicidae</taxon>
        <taxon>Myrmicinae</taxon>
        <taxon>Trachymyrmex</taxon>
    </lineage>
</organism>
<gene>
    <name evidence="1" type="ORF">ALC56_00820</name>
</gene>
<accession>A0A195FVZ4</accession>
<sequence length="50" mass="5468">RRTQVAAPDATVRRADANKGDLRRCNRARWAAHDGQASGNLDSLPPIRVS</sequence>
<dbReference type="EMBL" id="KQ981208">
    <property type="protein sequence ID" value="KYN44825.1"/>
    <property type="molecule type" value="Genomic_DNA"/>
</dbReference>
<evidence type="ECO:0000313" key="1">
    <source>
        <dbReference type="EMBL" id="KYN44825.1"/>
    </source>
</evidence>
<proteinExistence type="predicted"/>
<reference evidence="1 2" key="1">
    <citation type="submission" date="2016-03" db="EMBL/GenBank/DDBJ databases">
        <title>Trachymyrmex septentrionalis WGS genome.</title>
        <authorList>
            <person name="Nygaard S."/>
            <person name="Hu H."/>
            <person name="Boomsma J."/>
            <person name="Zhang G."/>
        </authorList>
    </citation>
    <scope>NUCLEOTIDE SEQUENCE [LARGE SCALE GENOMIC DNA]</scope>
    <source>
        <strain evidence="1">Tsep2-gDNA-1</strain>
        <tissue evidence="1">Whole body</tissue>
    </source>
</reference>
<feature type="non-terminal residue" evidence="1">
    <location>
        <position position="1"/>
    </location>
</feature>
<protein>
    <submittedName>
        <fullName evidence="1">Uncharacterized protein</fullName>
    </submittedName>
</protein>
<dbReference type="Proteomes" id="UP000078541">
    <property type="component" value="Unassembled WGS sequence"/>
</dbReference>
<name>A0A195FVZ4_9HYME</name>